<dbReference type="GO" id="GO:0009736">
    <property type="term" value="P:cytokinin-activated signaling pathway"/>
    <property type="evidence" value="ECO:0007669"/>
    <property type="project" value="InterPro"/>
</dbReference>
<accession>A0A804QNP2</accession>
<dbReference type="PANTHER" id="PTHR43874">
    <property type="entry name" value="TWO-COMPONENT RESPONSE REGULATOR"/>
    <property type="match status" value="1"/>
</dbReference>
<keyword evidence="5" id="KW-1185">Reference proteome</keyword>
<evidence type="ECO:0000259" key="3">
    <source>
        <dbReference type="PROSITE" id="PS50110"/>
    </source>
</evidence>
<evidence type="ECO:0000256" key="2">
    <source>
        <dbReference type="PROSITE-ProRule" id="PRU00169"/>
    </source>
</evidence>
<dbReference type="Proteomes" id="UP000007305">
    <property type="component" value="Chromosome 8"/>
</dbReference>
<dbReference type="Gramene" id="Zm00001eb339570_T001">
    <property type="protein sequence ID" value="Zm00001eb339570_P001"/>
    <property type="gene ID" value="Zm00001eb339570"/>
</dbReference>
<dbReference type="PROSITE" id="PS50110">
    <property type="entry name" value="RESPONSE_REGULATORY"/>
    <property type="match status" value="1"/>
</dbReference>
<comment type="caution">
    <text evidence="2">Lacks conserved residue(s) required for the propagation of feature annotation.</text>
</comment>
<dbReference type="SUPFAM" id="SSF52172">
    <property type="entry name" value="CheY-like"/>
    <property type="match status" value="1"/>
</dbReference>
<reference evidence="4" key="2">
    <citation type="submission" date="2019-07" db="EMBL/GenBank/DDBJ databases">
        <authorList>
            <person name="Seetharam A."/>
            <person name="Woodhouse M."/>
            <person name="Cannon E."/>
        </authorList>
    </citation>
    <scope>NUCLEOTIDE SEQUENCE [LARGE SCALE GENOMIC DNA]</scope>
    <source>
        <strain evidence="4">cv. B73</strain>
    </source>
</reference>
<sequence>MPVPCDNNGTGSHGPELLREKKDQFDLVISNVHMPDMDGFKLLELVGLEMDLPGIRQKAAAAEEELLHTLTMLILMEMK</sequence>
<evidence type="ECO:0000256" key="1">
    <source>
        <dbReference type="ARBA" id="ARBA00023012"/>
    </source>
</evidence>
<keyword evidence="1" id="KW-0902">Two-component regulatory system</keyword>
<evidence type="ECO:0000313" key="5">
    <source>
        <dbReference type="Proteomes" id="UP000007305"/>
    </source>
</evidence>
<dbReference type="InterPro" id="IPR001789">
    <property type="entry name" value="Sig_transdc_resp-reg_receiver"/>
</dbReference>
<dbReference type="EnsemblPlants" id="Zm00001eb339570_T001">
    <property type="protein sequence ID" value="Zm00001eb339570_P001"/>
    <property type="gene ID" value="Zm00001eb339570"/>
</dbReference>
<reference evidence="5" key="1">
    <citation type="journal article" date="2009" name="Science">
        <title>The B73 maize genome: complexity, diversity, and dynamics.</title>
        <authorList>
            <person name="Schnable P.S."/>
            <person name="Ware D."/>
            <person name="Fulton R.S."/>
            <person name="Stein J.C."/>
            <person name="Wei F."/>
            <person name="Pasternak S."/>
            <person name="Liang C."/>
            <person name="Zhang J."/>
            <person name="Fulton L."/>
            <person name="Graves T.A."/>
            <person name="Minx P."/>
            <person name="Reily A.D."/>
            <person name="Courtney L."/>
            <person name="Kruchowski S.S."/>
            <person name="Tomlinson C."/>
            <person name="Strong C."/>
            <person name="Delehaunty K."/>
            <person name="Fronick C."/>
            <person name="Courtney B."/>
            <person name="Rock S.M."/>
            <person name="Belter E."/>
            <person name="Du F."/>
            <person name="Kim K."/>
            <person name="Abbott R.M."/>
            <person name="Cotton M."/>
            <person name="Levy A."/>
            <person name="Marchetto P."/>
            <person name="Ochoa K."/>
            <person name="Jackson S.M."/>
            <person name="Gillam B."/>
            <person name="Chen W."/>
            <person name="Yan L."/>
            <person name="Higginbotham J."/>
            <person name="Cardenas M."/>
            <person name="Waligorski J."/>
            <person name="Applebaum E."/>
            <person name="Phelps L."/>
            <person name="Falcone J."/>
            <person name="Kanchi K."/>
            <person name="Thane T."/>
            <person name="Scimone A."/>
            <person name="Thane N."/>
            <person name="Henke J."/>
            <person name="Wang T."/>
            <person name="Ruppert J."/>
            <person name="Shah N."/>
            <person name="Rotter K."/>
            <person name="Hodges J."/>
            <person name="Ingenthron E."/>
            <person name="Cordes M."/>
            <person name="Kohlberg S."/>
            <person name="Sgro J."/>
            <person name="Delgado B."/>
            <person name="Mead K."/>
            <person name="Chinwalla A."/>
            <person name="Leonard S."/>
            <person name="Crouse K."/>
            <person name="Collura K."/>
            <person name="Kudrna D."/>
            <person name="Currie J."/>
            <person name="He R."/>
            <person name="Angelova A."/>
            <person name="Rajasekar S."/>
            <person name="Mueller T."/>
            <person name="Lomeli R."/>
            <person name="Scara G."/>
            <person name="Ko A."/>
            <person name="Delaney K."/>
            <person name="Wissotski M."/>
            <person name="Lopez G."/>
            <person name="Campos D."/>
            <person name="Braidotti M."/>
            <person name="Ashley E."/>
            <person name="Golser W."/>
            <person name="Kim H."/>
            <person name="Lee S."/>
            <person name="Lin J."/>
            <person name="Dujmic Z."/>
            <person name="Kim W."/>
            <person name="Talag J."/>
            <person name="Zuccolo A."/>
            <person name="Fan C."/>
            <person name="Sebastian A."/>
            <person name="Kramer M."/>
            <person name="Spiegel L."/>
            <person name="Nascimento L."/>
            <person name="Zutavern T."/>
            <person name="Miller B."/>
            <person name="Ambroise C."/>
            <person name="Muller S."/>
            <person name="Spooner W."/>
            <person name="Narechania A."/>
            <person name="Ren L."/>
            <person name="Wei S."/>
            <person name="Kumari S."/>
            <person name="Faga B."/>
            <person name="Levy M.J."/>
            <person name="McMahan L."/>
            <person name="Van Buren P."/>
            <person name="Vaughn M.W."/>
            <person name="Ying K."/>
            <person name="Yeh C.-T."/>
            <person name="Emrich S.J."/>
            <person name="Jia Y."/>
            <person name="Kalyanaraman A."/>
            <person name="Hsia A.-P."/>
            <person name="Barbazuk W.B."/>
            <person name="Baucom R.S."/>
            <person name="Brutnell T.P."/>
            <person name="Carpita N.C."/>
            <person name="Chaparro C."/>
            <person name="Chia J.-M."/>
            <person name="Deragon J.-M."/>
            <person name="Estill J.C."/>
            <person name="Fu Y."/>
            <person name="Jeddeloh J.A."/>
            <person name="Han Y."/>
            <person name="Lee H."/>
            <person name="Li P."/>
            <person name="Lisch D.R."/>
            <person name="Liu S."/>
            <person name="Liu Z."/>
            <person name="Nagel D.H."/>
            <person name="McCann M.C."/>
            <person name="SanMiguel P."/>
            <person name="Myers A.M."/>
            <person name="Nettleton D."/>
            <person name="Nguyen J."/>
            <person name="Penning B.W."/>
            <person name="Ponnala L."/>
            <person name="Schneider K.L."/>
            <person name="Schwartz D.C."/>
            <person name="Sharma A."/>
            <person name="Soderlund C."/>
            <person name="Springer N.M."/>
            <person name="Sun Q."/>
            <person name="Wang H."/>
            <person name="Waterman M."/>
            <person name="Westerman R."/>
            <person name="Wolfgruber T.K."/>
            <person name="Yang L."/>
            <person name="Yu Y."/>
            <person name="Zhang L."/>
            <person name="Zhou S."/>
            <person name="Zhu Q."/>
            <person name="Bennetzen J.L."/>
            <person name="Dawe R.K."/>
            <person name="Jiang J."/>
            <person name="Jiang N."/>
            <person name="Presting G.G."/>
            <person name="Wessler S.R."/>
            <person name="Aluru S."/>
            <person name="Martienssen R.A."/>
            <person name="Clifton S.W."/>
            <person name="McCombie W.R."/>
            <person name="Wing R.A."/>
            <person name="Wilson R.K."/>
        </authorList>
    </citation>
    <scope>NUCLEOTIDE SEQUENCE [LARGE SCALE GENOMIC DNA]</scope>
    <source>
        <strain evidence="5">cv. B73</strain>
    </source>
</reference>
<dbReference type="Gene3D" id="3.40.50.2300">
    <property type="match status" value="1"/>
</dbReference>
<name>A0A804QNP2_MAIZE</name>
<dbReference type="PANTHER" id="PTHR43874:SF7">
    <property type="entry name" value="TWO-COMPONENT RESPONSE REGULATOR ARR10"/>
    <property type="match status" value="1"/>
</dbReference>
<feature type="domain" description="Response regulatory" evidence="3">
    <location>
        <begin position="1"/>
        <end position="79"/>
    </location>
</feature>
<dbReference type="AlphaFoldDB" id="A0A804QNP2"/>
<evidence type="ECO:0000313" key="4">
    <source>
        <dbReference type="EnsemblPlants" id="Zm00001eb339570_P001"/>
    </source>
</evidence>
<dbReference type="GO" id="GO:0000160">
    <property type="term" value="P:phosphorelay signal transduction system"/>
    <property type="evidence" value="ECO:0007669"/>
    <property type="project" value="UniProtKB-KW"/>
</dbReference>
<dbReference type="InterPro" id="IPR045279">
    <property type="entry name" value="ARR-like"/>
</dbReference>
<proteinExistence type="predicted"/>
<protein>
    <recommendedName>
        <fullName evidence="3">Response regulatory domain-containing protein</fullName>
    </recommendedName>
</protein>
<organism evidence="4 5">
    <name type="scientific">Zea mays</name>
    <name type="common">Maize</name>
    <dbReference type="NCBI Taxonomy" id="4577"/>
    <lineage>
        <taxon>Eukaryota</taxon>
        <taxon>Viridiplantae</taxon>
        <taxon>Streptophyta</taxon>
        <taxon>Embryophyta</taxon>
        <taxon>Tracheophyta</taxon>
        <taxon>Spermatophyta</taxon>
        <taxon>Magnoliopsida</taxon>
        <taxon>Liliopsida</taxon>
        <taxon>Poales</taxon>
        <taxon>Poaceae</taxon>
        <taxon>PACMAD clade</taxon>
        <taxon>Panicoideae</taxon>
        <taxon>Andropogonodae</taxon>
        <taxon>Andropogoneae</taxon>
        <taxon>Tripsacinae</taxon>
        <taxon>Zea</taxon>
    </lineage>
</organism>
<reference evidence="4" key="3">
    <citation type="submission" date="2021-05" db="UniProtKB">
        <authorList>
            <consortium name="EnsemblPlants"/>
        </authorList>
    </citation>
    <scope>IDENTIFICATION</scope>
    <source>
        <strain evidence="4">cv. B73</strain>
    </source>
</reference>
<dbReference type="InterPro" id="IPR011006">
    <property type="entry name" value="CheY-like_superfamily"/>
</dbReference>
<dbReference type="InParanoid" id="A0A804QNP2"/>